<reference evidence="10 11" key="1">
    <citation type="journal article" date="2021" name="Sci. Rep.">
        <title>The distribution of antibiotic resistance genes in chicken gut microbiota commensals.</title>
        <authorList>
            <person name="Juricova H."/>
            <person name="Matiasovicova J."/>
            <person name="Kubasova T."/>
            <person name="Cejkova D."/>
            <person name="Rychlik I."/>
        </authorList>
    </citation>
    <scope>NUCLEOTIDE SEQUENCE [LARGE SCALE GENOMIC DNA]</scope>
    <source>
        <strain evidence="10 11">An537</strain>
    </source>
</reference>
<dbReference type="PANTHER" id="PTHR35524:SF1">
    <property type="entry name" value="ALPHA-ACETOLACTATE DECARBOXYLASE"/>
    <property type="match status" value="1"/>
</dbReference>
<dbReference type="EC" id="4.1.1.5" evidence="4 9"/>
<dbReference type="EMBL" id="JACJLA010000006">
    <property type="protein sequence ID" value="MBM6912581.1"/>
    <property type="molecule type" value="Genomic_DNA"/>
</dbReference>
<dbReference type="CDD" id="cd17299">
    <property type="entry name" value="acetolactate_decarboxylase"/>
    <property type="match status" value="1"/>
</dbReference>
<keyword evidence="6 9" id="KW-0210">Decarboxylase</keyword>
<organism evidence="10 11">
    <name type="scientific">Veillonella magna</name>
    <dbReference type="NCBI Taxonomy" id="464322"/>
    <lineage>
        <taxon>Bacteria</taxon>
        <taxon>Bacillati</taxon>
        <taxon>Bacillota</taxon>
        <taxon>Negativicutes</taxon>
        <taxon>Veillonellales</taxon>
        <taxon>Veillonellaceae</taxon>
        <taxon>Veillonella</taxon>
    </lineage>
</organism>
<evidence type="ECO:0000313" key="10">
    <source>
        <dbReference type="EMBL" id="MBM6912581.1"/>
    </source>
</evidence>
<accession>A0ABS2GEJ3</accession>
<dbReference type="SUPFAM" id="SSF117856">
    <property type="entry name" value="AF0104/ALDC/Ptd012-like"/>
    <property type="match status" value="1"/>
</dbReference>
<dbReference type="RefSeq" id="WP_205087680.1">
    <property type="nucleotide sequence ID" value="NZ_JACJLA010000006.1"/>
</dbReference>
<evidence type="ECO:0000256" key="4">
    <source>
        <dbReference type="ARBA" id="ARBA00013204"/>
    </source>
</evidence>
<dbReference type="Proteomes" id="UP000707138">
    <property type="component" value="Unassembled WGS sequence"/>
</dbReference>
<sequence length="241" mass="26516">MAQKEQSCQKQITQFSTMNALLGRVYEGGFPVHLIEAEGTIGLGCGDCMDGEMIMDDSTSYIGRIGSPFSRMDTNERVPFAQVAPFAADDSFTAAKLDKQALMEEVLRRVGSENYFIALRVTGTFTDMKLRLAPKADKPYPSLVELFAGQKEFSEPSIRGTVIGFWAPEAYQGITVAGLHIHFMDEAKQTGGHVLDCTLAEGTVEYEVYQGFGIRLPERQDFAQADLNHEDGDSAIRHAEG</sequence>
<keyword evidence="7 9" id="KW-0005">Acetoin biosynthesis</keyword>
<evidence type="ECO:0000256" key="3">
    <source>
        <dbReference type="ARBA" id="ARBA00007106"/>
    </source>
</evidence>
<name>A0ABS2GEJ3_9FIRM</name>
<evidence type="ECO:0000256" key="5">
    <source>
        <dbReference type="ARBA" id="ARBA00020164"/>
    </source>
</evidence>
<keyword evidence="8 9" id="KW-0456">Lyase</keyword>
<evidence type="ECO:0000256" key="8">
    <source>
        <dbReference type="ARBA" id="ARBA00023239"/>
    </source>
</evidence>
<protein>
    <recommendedName>
        <fullName evidence="5 9">Alpha-acetolactate decarboxylase</fullName>
        <ecNumber evidence="4 9">4.1.1.5</ecNumber>
    </recommendedName>
</protein>
<proteinExistence type="inferred from homology"/>
<comment type="similarity">
    <text evidence="3 9">Belongs to the alpha-acetolactate decarboxylase family.</text>
</comment>
<dbReference type="Gene3D" id="3.30.1330.80">
    <property type="entry name" value="Hypothetical protein, similar to alpha- acetolactate decarboxylase, domain 2"/>
    <property type="match status" value="2"/>
</dbReference>
<dbReference type="PIRSF" id="PIRSF001332">
    <property type="entry name" value="Acetolac_decarb"/>
    <property type="match status" value="1"/>
</dbReference>
<gene>
    <name evidence="10" type="primary">budA</name>
    <name evidence="10" type="ORF">H6A01_04490</name>
</gene>
<evidence type="ECO:0000313" key="11">
    <source>
        <dbReference type="Proteomes" id="UP000707138"/>
    </source>
</evidence>
<evidence type="ECO:0000256" key="6">
    <source>
        <dbReference type="ARBA" id="ARBA00022793"/>
    </source>
</evidence>
<comment type="caution">
    <text evidence="10">The sequence shown here is derived from an EMBL/GenBank/DDBJ whole genome shotgun (WGS) entry which is preliminary data.</text>
</comment>
<evidence type="ECO:0000256" key="7">
    <source>
        <dbReference type="ARBA" id="ARBA00023061"/>
    </source>
</evidence>
<evidence type="ECO:0000256" key="1">
    <source>
        <dbReference type="ARBA" id="ARBA00001784"/>
    </source>
</evidence>
<evidence type="ECO:0000256" key="2">
    <source>
        <dbReference type="ARBA" id="ARBA00005170"/>
    </source>
</evidence>
<dbReference type="Pfam" id="PF03306">
    <property type="entry name" value="AAL_decarboxy"/>
    <property type="match status" value="1"/>
</dbReference>
<dbReference type="NCBIfam" id="TIGR01252">
    <property type="entry name" value="acetolac_decarb"/>
    <property type="match status" value="1"/>
</dbReference>
<dbReference type="PANTHER" id="PTHR35524">
    <property type="entry name" value="ALPHA-ACETOLACTATE DECARBOXYLASE"/>
    <property type="match status" value="1"/>
</dbReference>
<comment type="pathway">
    <text evidence="2 9">Polyol metabolism; (R,R)-butane-2,3-diol biosynthesis; (R,R)-butane-2,3-diol from pyruvate: step 2/3.</text>
</comment>
<evidence type="ECO:0000256" key="9">
    <source>
        <dbReference type="PIRNR" id="PIRNR001332"/>
    </source>
</evidence>
<dbReference type="InterPro" id="IPR005128">
    <property type="entry name" value="Acetolactate_a_deCO2ase"/>
</dbReference>
<keyword evidence="11" id="KW-1185">Reference proteome</keyword>
<dbReference type="GO" id="GO:0047605">
    <property type="term" value="F:acetolactate decarboxylase activity"/>
    <property type="evidence" value="ECO:0007669"/>
    <property type="project" value="UniProtKB-EC"/>
</dbReference>
<comment type="catalytic activity">
    <reaction evidence="1 9">
        <text>(2S)-2-acetolactate + H(+) = (R)-acetoin + CO2</text>
        <dbReference type="Rhea" id="RHEA:21580"/>
        <dbReference type="ChEBI" id="CHEBI:15378"/>
        <dbReference type="ChEBI" id="CHEBI:15686"/>
        <dbReference type="ChEBI" id="CHEBI:16526"/>
        <dbReference type="ChEBI" id="CHEBI:58476"/>
        <dbReference type="EC" id="4.1.1.5"/>
    </reaction>
</comment>